<keyword evidence="2 4" id="KW-0808">Transferase</keyword>
<keyword evidence="3" id="KW-0949">S-adenosyl-L-methionine</keyword>
<dbReference type="RefSeq" id="WP_386027246.1">
    <property type="nucleotide sequence ID" value="NZ_JBHUHX010000035.1"/>
</dbReference>
<evidence type="ECO:0000313" key="4">
    <source>
        <dbReference type="EMBL" id="MFD2112695.1"/>
    </source>
</evidence>
<evidence type="ECO:0000256" key="3">
    <source>
        <dbReference type="ARBA" id="ARBA00022691"/>
    </source>
</evidence>
<dbReference type="InterPro" id="IPR002935">
    <property type="entry name" value="SAM_O-MeTrfase"/>
</dbReference>
<reference evidence="5" key="1">
    <citation type="journal article" date="2019" name="Int. J. Syst. Evol. Microbiol.">
        <title>The Global Catalogue of Microorganisms (GCM) 10K type strain sequencing project: providing services to taxonomists for standard genome sequencing and annotation.</title>
        <authorList>
            <consortium name="The Broad Institute Genomics Platform"/>
            <consortium name="The Broad Institute Genome Sequencing Center for Infectious Disease"/>
            <person name="Wu L."/>
            <person name="Ma J."/>
        </authorList>
    </citation>
    <scope>NUCLEOTIDE SEQUENCE [LARGE SCALE GENOMIC DNA]</scope>
    <source>
        <strain evidence="5">KACC 12597</strain>
    </source>
</reference>
<dbReference type="PROSITE" id="PS51682">
    <property type="entry name" value="SAM_OMT_I"/>
    <property type="match status" value="1"/>
</dbReference>
<gene>
    <name evidence="4" type="ORF">ACFSJC_12675</name>
</gene>
<dbReference type="SUPFAM" id="SSF53335">
    <property type="entry name" value="S-adenosyl-L-methionine-dependent methyltransferases"/>
    <property type="match status" value="1"/>
</dbReference>
<dbReference type="EC" id="2.1.1.-" evidence="4"/>
<dbReference type="CDD" id="cd02440">
    <property type="entry name" value="AdoMet_MTases"/>
    <property type="match status" value="1"/>
</dbReference>
<comment type="caution">
    <text evidence="4">The sequence shown here is derived from an EMBL/GenBank/DDBJ whole genome shotgun (WGS) entry which is preliminary data.</text>
</comment>
<dbReference type="InterPro" id="IPR029063">
    <property type="entry name" value="SAM-dependent_MTases_sf"/>
</dbReference>
<evidence type="ECO:0000256" key="2">
    <source>
        <dbReference type="ARBA" id="ARBA00022679"/>
    </source>
</evidence>
<dbReference type="EMBL" id="JBHUHX010000035">
    <property type="protein sequence ID" value="MFD2112695.1"/>
    <property type="molecule type" value="Genomic_DNA"/>
</dbReference>
<sequence length="226" mass="25136">MTNRTIQMDERLQGYVFAHSVRDTDVKRRLREVTASLSESGMQIAPEQGQLMALLVELIGARRIIEVGTFTGYSALCMAEAMPADGTLICCDLSEEWTGIARQFWREAGIEERIDLRLGPALETLDALLAQGLEGQLDMAFIDADKLNYSHYFERCLRLLRPGGLMLFDNTLWGGHVADPDDQEAATQAIRALNDGLLEDDRVTLSLVPIGDGLTLVRKRASKPLR</sequence>
<dbReference type="Gene3D" id="3.40.50.150">
    <property type="entry name" value="Vaccinia Virus protein VP39"/>
    <property type="match status" value="1"/>
</dbReference>
<keyword evidence="1 4" id="KW-0489">Methyltransferase</keyword>
<dbReference type="PANTHER" id="PTHR10509:SF14">
    <property type="entry name" value="CAFFEOYL-COA O-METHYLTRANSFERASE 3-RELATED"/>
    <property type="match status" value="1"/>
</dbReference>
<evidence type="ECO:0000313" key="5">
    <source>
        <dbReference type="Proteomes" id="UP001597337"/>
    </source>
</evidence>
<dbReference type="GO" id="GO:0032259">
    <property type="term" value="P:methylation"/>
    <property type="evidence" value="ECO:0007669"/>
    <property type="project" value="UniProtKB-KW"/>
</dbReference>
<dbReference type="Proteomes" id="UP001597337">
    <property type="component" value="Unassembled WGS sequence"/>
</dbReference>
<organism evidence="4 5">
    <name type="scientific">Thiorhodococcus fuscus</name>
    <dbReference type="NCBI Taxonomy" id="527200"/>
    <lineage>
        <taxon>Bacteria</taxon>
        <taxon>Pseudomonadati</taxon>
        <taxon>Pseudomonadota</taxon>
        <taxon>Gammaproteobacteria</taxon>
        <taxon>Chromatiales</taxon>
        <taxon>Chromatiaceae</taxon>
        <taxon>Thiorhodococcus</taxon>
    </lineage>
</organism>
<name>A0ABW4Y9G3_9GAMM</name>
<keyword evidence="5" id="KW-1185">Reference proteome</keyword>
<accession>A0ABW4Y9G3</accession>
<dbReference type="InterPro" id="IPR050362">
    <property type="entry name" value="Cation-dep_OMT"/>
</dbReference>
<dbReference type="GO" id="GO:0008168">
    <property type="term" value="F:methyltransferase activity"/>
    <property type="evidence" value="ECO:0007669"/>
    <property type="project" value="UniProtKB-KW"/>
</dbReference>
<proteinExistence type="predicted"/>
<dbReference type="Pfam" id="PF01596">
    <property type="entry name" value="Methyltransf_3"/>
    <property type="match status" value="1"/>
</dbReference>
<evidence type="ECO:0000256" key="1">
    <source>
        <dbReference type="ARBA" id="ARBA00022603"/>
    </source>
</evidence>
<dbReference type="PANTHER" id="PTHR10509">
    <property type="entry name" value="O-METHYLTRANSFERASE-RELATED"/>
    <property type="match status" value="1"/>
</dbReference>
<protein>
    <submittedName>
        <fullName evidence="4">O-methyltransferase</fullName>
        <ecNumber evidence="4">2.1.1.-</ecNumber>
    </submittedName>
</protein>